<dbReference type="AlphaFoldDB" id="A0AAD6MV40"/>
<evidence type="ECO:0000313" key="3">
    <source>
        <dbReference type="Proteomes" id="UP001215712"/>
    </source>
</evidence>
<dbReference type="EMBL" id="JAQJAN010000009">
    <property type="protein sequence ID" value="KAJ5720132.1"/>
    <property type="molecule type" value="Genomic_DNA"/>
</dbReference>
<reference evidence="2" key="1">
    <citation type="journal article" date="2023" name="IMA Fungus">
        <title>Comparative genomic study of the Penicillium genus elucidates a diverse pangenome and 15 lateral gene transfer events.</title>
        <authorList>
            <person name="Petersen C."/>
            <person name="Sorensen T."/>
            <person name="Nielsen M.R."/>
            <person name="Sondergaard T.E."/>
            <person name="Sorensen J.L."/>
            <person name="Fitzpatrick D.A."/>
            <person name="Frisvad J.C."/>
            <person name="Nielsen K.L."/>
        </authorList>
    </citation>
    <scope>NUCLEOTIDE SEQUENCE</scope>
    <source>
        <strain evidence="2">IBT 17514</strain>
    </source>
</reference>
<comment type="caution">
    <text evidence="2">The sequence shown here is derived from an EMBL/GenBank/DDBJ whole genome shotgun (WGS) entry which is preliminary data.</text>
</comment>
<organism evidence="2 3">
    <name type="scientific">Penicillium malachiteum</name>
    <dbReference type="NCBI Taxonomy" id="1324776"/>
    <lineage>
        <taxon>Eukaryota</taxon>
        <taxon>Fungi</taxon>
        <taxon>Dikarya</taxon>
        <taxon>Ascomycota</taxon>
        <taxon>Pezizomycotina</taxon>
        <taxon>Eurotiomycetes</taxon>
        <taxon>Eurotiomycetidae</taxon>
        <taxon>Eurotiales</taxon>
        <taxon>Aspergillaceae</taxon>
        <taxon>Penicillium</taxon>
    </lineage>
</organism>
<keyword evidence="3" id="KW-1185">Reference proteome</keyword>
<gene>
    <name evidence="2" type="ORF">N7493_007010</name>
</gene>
<dbReference type="Pfam" id="PF12505">
    <property type="entry name" value="DUF3712"/>
    <property type="match status" value="1"/>
</dbReference>
<evidence type="ECO:0000256" key="1">
    <source>
        <dbReference type="SAM" id="Phobius"/>
    </source>
</evidence>
<evidence type="ECO:0000313" key="2">
    <source>
        <dbReference type="EMBL" id="KAJ5720132.1"/>
    </source>
</evidence>
<dbReference type="InterPro" id="IPR046368">
    <property type="entry name" value="Tag1"/>
</dbReference>
<dbReference type="InterPro" id="IPR022185">
    <property type="entry name" value="DUF3712"/>
</dbReference>
<dbReference type="PANTHER" id="PTHR35895:SF1">
    <property type="entry name" value="LIPID-BINDING SERUM GLYCOPROTEIN C-TERMINAL DOMAIN-CONTAINING PROTEIN"/>
    <property type="match status" value="1"/>
</dbReference>
<keyword evidence="1" id="KW-0472">Membrane</keyword>
<accession>A0AAD6MV40</accession>
<protein>
    <submittedName>
        <fullName evidence="2">Uncharacterized protein</fullName>
    </submittedName>
</protein>
<dbReference type="GO" id="GO:0000329">
    <property type="term" value="C:fungal-type vacuole membrane"/>
    <property type="evidence" value="ECO:0007669"/>
    <property type="project" value="InterPro"/>
</dbReference>
<sequence>MSEKVEVMDTPKETTPAKSGGVAGHFKKWWWVYLAVLIVVVLVVVLPVVYVAYPKIAQKDINKSSLEVTSMVISKPTADSFYLNQTQTIINHASYHPKLYAFEAAVSMLGLTSTVAKVLVPTSHANNGAEIHIEQTVNITDATQFDYFAAYLLGTEEFPLNIYGKPHLKEGSLPKISVTYNKTVVMKGLNQLEGFEVTGFNILTTEEDGKNMNGTLLIPNPSVVTLSMGNVTLNLGVEGTALGYIYVEDLVLAPGNNSVPMTATVNETSIIEMLSSNSSSLSDGVVPFTITGNSSVYDGVVLPYFTAALQALNLTASLNVTEALVEAGL</sequence>
<reference evidence="2" key="2">
    <citation type="submission" date="2023-01" db="EMBL/GenBank/DDBJ databases">
        <authorList>
            <person name="Petersen C."/>
        </authorList>
    </citation>
    <scope>NUCLEOTIDE SEQUENCE</scope>
    <source>
        <strain evidence="2">IBT 17514</strain>
    </source>
</reference>
<proteinExistence type="predicted"/>
<dbReference type="Proteomes" id="UP001215712">
    <property type="component" value="Unassembled WGS sequence"/>
</dbReference>
<feature type="transmembrane region" description="Helical" evidence="1">
    <location>
        <begin position="30"/>
        <end position="53"/>
    </location>
</feature>
<keyword evidence="1" id="KW-0812">Transmembrane</keyword>
<name>A0AAD6MV40_9EURO</name>
<keyword evidence="1" id="KW-1133">Transmembrane helix</keyword>
<dbReference type="PANTHER" id="PTHR35895">
    <property type="entry name" value="CHROMOSOME 16, WHOLE GENOME SHOTGUN SEQUENCE"/>
    <property type="match status" value="1"/>
</dbReference>